<dbReference type="AlphaFoldDB" id="A0A5Q0BQ91"/>
<protein>
    <submittedName>
        <fullName evidence="1">Uncharacterized protein</fullName>
    </submittedName>
</protein>
<proteinExistence type="predicted"/>
<dbReference type="KEGG" id="mmob:F6R98_17740"/>
<reference evidence="1 2" key="1">
    <citation type="submission" date="2019-09" db="EMBL/GenBank/DDBJ databases">
        <title>Ecophysiology of the spiral-shaped methanotroph Methylospira mobilis as revealed by the complete genome sequence.</title>
        <authorList>
            <person name="Oshkin I.Y."/>
            <person name="Dedysh S.N."/>
            <person name="Miroshnikov K."/>
            <person name="Danilova O.V."/>
            <person name="Hakobyan A."/>
            <person name="Liesack W."/>
        </authorList>
    </citation>
    <scope>NUCLEOTIDE SEQUENCE [LARGE SCALE GENOMIC DNA]</scope>
    <source>
        <strain evidence="1 2">Shm1</strain>
    </source>
</reference>
<organism evidence="1 2">
    <name type="scientific">Candidatus Methylospira mobilis</name>
    <dbReference type="NCBI Taxonomy" id="1808979"/>
    <lineage>
        <taxon>Bacteria</taxon>
        <taxon>Pseudomonadati</taxon>
        <taxon>Pseudomonadota</taxon>
        <taxon>Gammaproteobacteria</taxon>
        <taxon>Methylococcales</taxon>
        <taxon>Methylococcaceae</taxon>
        <taxon>Candidatus Methylospira</taxon>
    </lineage>
</organism>
<keyword evidence="2" id="KW-1185">Reference proteome</keyword>
<name>A0A5Q0BQ91_9GAMM</name>
<gene>
    <name evidence="1" type="ORF">F6R98_17740</name>
</gene>
<evidence type="ECO:0000313" key="2">
    <source>
        <dbReference type="Proteomes" id="UP000325755"/>
    </source>
</evidence>
<dbReference type="Proteomes" id="UP000325755">
    <property type="component" value="Chromosome"/>
</dbReference>
<accession>A0A5Q0BQ91</accession>
<dbReference type="OrthoDB" id="1551011at2"/>
<evidence type="ECO:0000313" key="1">
    <source>
        <dbReference type="EMBL" id="QFY44248.1"/>
    </source>
</evidence>
<sequence>MTAITEDDLQIELPPGASARKLDDEKSHGLSHCMKAVDFIVELGDRLLFIEFKDPQHPASRPKDREKFIEKFLSGQIDTDLKTKYRDSFLYEWGLAQTRKPVYYFVLIGADALGAAELLIRTEALKRLLPIRGPGGKPWKQNFIAGCAVMNLEAWNRMLPGFPASRVGA</sequence>
<dbReference type="RefSeq" id="WP_153250216.1">
    <property type="nucleotide sequence ID" value="NZ_CP044205.1"/>
</dbReference>
<dbReference type="EMBL" id="CP044205">
    <property type="protein sequence ID" value="QFY44248.1"/>
    <property type="molecule type" value="Genomic_DNA"/>
</dbReference>
<dbReference type="InParanoid" id="A0A5Q0BQ91"/>